<sequence>MTHARNPGPGDGPGPGPGPGPGLGPGLGPAPLAWRHLGPSLRMHIAGRAGPGCGPAAPAPYAVLRRGALRRGRACRAPGRMRTVQGLLLVNAFAGATSCATVGGPAAGFVLRCPQAGRPAWASERGMVPEGERG</sequence>
<proteinExistence type="predicted"/>
<accession>A0A371PZ64</accession>
<feature type="region of interest" description="Disordered" evidence="1">
    <location>
        <begin position="1"/>
        <end position="31"/>
    </location>
</feature>
<evidence type="ECO:0000256" key="1">
    <source>
        <dbReference type="SAM" id="MobiDB-lite"/>
    </source>
</evidence>
<dbReference type="Proteomes" id="UP000262477">
    <property type="component" value="Unassembled WGS sequence"/>
</dbReference>
<evidence type="ECO:0000313" key="3">
    <source>
        <dbReference type="Proteomes" id="UP000262477"/>
    </source>
</evidence>
<dbReference type="EMBL" id="QUAC01000202">
    <property type="protein sequence ID" value="REK87724.1"/>
    <property type="molecule type" value="Genomic_DNA"/>
</dbReference>
<protein>
    <submittedName>
        <fullName evidence="2">Uncharacterized protein</fullName>
    </submittedName>
</protein>
<feature type="compositionally biased region" description="Pro residues" evidence="1">
    <location>
        <begin position="10"/>
        <end position="22"/>
    </location>
</feature>
<gene>
    <name evidence="2" type="ORF">DY245_25200</name>
</gene>
<reference evidence="2 3" key="1">
    <citation type="submission" date="2018-08" db="EMBL/GenBank/DDBJ databases">
        <title>Streptomyces NEAU-D10 sp. nov., a novel Actinomycete isolated from soil.</title>
        <authorList>
            <person name="Jin L."/>
        </authorList>
    </citation>
    <scope>NUCLEOTIDE SEQUENCE [LARGE SCALE GENOMIC DNA]</scope>
    <source>
        <strain evidence="2 3">NEAU-D10</strain>
    </source>
</reference>
<comment type="caution">
    <text evidence="2">The sequence shown here is derived from an EMBL/GenBank/DDBJ whole genome shotgun (WGS) entry which is preliminary data.</text>
</comment>
<organism evidence="2 3">
    <name type="scientific">Streptomyces inhibens</name>
    <dbReference type="NCBI Taxonomy" id="2293571"/>
    <lineage>
        <taxon>Bacteria</taxon>
        <taxon>Bacillati</taxon>
        <taxon>Actinomycetota</taxon>
        <taxon>Actinomycetes</taxon>
        <taxon>Kitasatosporales</taxon>
        <taxon>Streptomycetaceae</taxon>
        <taxon>Streptomyces</taxon>
    </lineage>
</organism>
<evidence type="ECO:0000313" key="2">
    <source>
        <dbReference type="EMBL" id="REK87724.1"/>
    </source>
</evidence>
<keyword evidence="3" id="KW-1185">Reference proteome</keyword>
<dbReference type="AlphaFoldDB" id="A0A371PZ64"/>
<name>A0A371PZ64_STRIH</name>